<keyword evidence="2" id="KW-1162">Viral penetration into host cytoplasm</keyword>
<evidence type="ECO:0000313" key="4">
    <source>
        <dbReference type="EMBL" id="CAB4149369.1"/>
    </source>
</evidence>
<keyword evidence="2" id="KW-1171">Viral genome ejection through host cell envelope</keyword>
<organism evidence="4">
    <name type="scientific">uncultured Caudovirales phage</name>
    <dbReference type="NCBI Taxonomy" id="2100421"/>
    <lineage>
        <taxon>Viruses</taxon>
        <taxon>Duplodnaviria</taxon>
        <taxon>Heunggongvirae</taxon>
        <taxon>Uroviricota</taxon>
        <taxon>Caudoviricetes</taxon>
        <taxon>Peduoviridae</taxon>
        <taxon>Maltschvirus</taxon>
        <taxon>Maltschvirus maltsch</taxon>
    </lineage>
</organism>
<evidence type="ECO:0000256" key="3">
    <source>
        <dbReference type="ARBA" id="ARBA00023219"/>
    </source>
</evidence>
<protein>
    <submittedName>
        <fullName evidence="4">COG4695 Phage-related protein</fullName>
    </submittedName>
</protein>
<dbReference type="InterPro" id="IPR006427">
    <property type="entry name" value="Portal_HK97"/>
</dbReference>
<dbReference type="EMBL" id="LR796516">
    <property type="protein sequence ID" value="CAB4149369.1"/>
    <property type="molecule type" value="Genomic_DNA"/>
</dbReference>
<dbReference type="InterPro" id="IPR006944">
    <property type="entry name" value="Phage/GTA_portal"/>
</dbReference>
<keyword evidence="3" id="KW-0231">Viral genome packaging</keyword>
<evidence type="ECO:0000256" key="2">
    <source>
        <dbReference type="ARBA" id="ARBA00023009"/>
    </source>
</evidence>
<keyword evidence="1" id="KW-1188">Viral release from host cell</keyword>
<sequence length="362" mass="40506">MATFLDRLLGRPERRAFQPTIPTRHAAIVNPDTALSLTAVYRAVQIIATPISKMTIDTYRFATGVELKIENPVLVNNPSLEQNRRDFLFQTVSDLALEGNAYWFKNYGSNGQVNNLTILPASAVMPSWPRMTNGAIDYSQIVYDYMGTRYTKREIEHLRIFSRAGVLKGISPIASCFKDISAAIDLRDYAGNWFTSAGVPTGVLKTSSMINKAEAEEVTANWHNKQQNRQVAVLGNGFDYQQIALSPRDALFTEVQDQQVQAVARLFGVPARLLLTSVPGASDTYTNLQDENQVFYRHTLMAYTDAITDALSNCLPRGNRVEFDFEHLFKADVAARYNYYKVAIDAGILTPEEVRTKEGLNV</sequence>
<evidence type="ECO:0000256" key="1">
    <source>
        <dbReference type="ARBA" id="ARBA00022950"/>
    </source>
</evidence>
<dbReference type="NCBIfam" id="TIGR01537">
    <property type="entry name" value="portal_HK97"/>
    <property type="match status" value="1"/>
</dbReference>
<keyword evidence="1" id="KW-0118">Viral capsid assembly</keyword>
<keyword evidence="2" id="KW-1160">Virus entry into host cell</keyword>
<dbReference type="Gene3D" id="3.30.1120.70">
    <property type="match status" value="1"/>
</dbReference>
<dbReference type="Gene3D" id="1.20.1270.210">
    <property type="match status" value="1"/>
</dbReference>
<name>A0A6J5N068_9CAUD</name>
<reference evidence="4" key="1">
    <citation type="submission" date="2020-04" db="EMBL/GenBank/DDBJ databases">
        <authorList>
            <person name="Chiriac C."/>
            <person name="Salcher M."/>
            <person name="Ghai R."/>
            <person name="Kavagutti S V."/>
        </authorList>
    </citation>
    <scope>NUCLEOTIDE SEQUENCE</scope>
</reference>
<accession>A0A6J5N068</accession>
<dbReference type="Pfam" id="PF04860">
    <property type="entry name" value="Phage_portal"/>
    <property type="match status" value="1"/>
</dbReference>
<proteinExistence type="predicted"/>
<dbReference type="Gene3D" id="3.40.140.120">
    <property type="match status" value="1"/>
</dbReference>
<gene>
    <name evidence="4" type="ORF">UFOVP541_13</name>
</gene>